<feature type="region of interest" description="Disordered" evidence="2">
    <location>
        <begin position="1"/>
        <end position="24"/>
    </location>
</feature>
<dbReference type="Proteomes" id="UP001497457">
    <property type="component" value="Chromosome 34rd"/>
</dbReference>
<feature type="coiled-coil region" evidence="1">
    <location>
        <begin position="126"/>
        <end position="153"/>
    </location>
</feature>
<evidence type="ECO:0000313" key="4">
    <source>
        <dbReference type="EMBL" id="CAL5043688.1"/>
    </source>
</evidence>
<organism evidence="4 5">
    <name type="scientific">Urochloa decumbens</name>
    <dbReference type="NCBI Taxonomy" id="240449"/>
    <lineage>
        <taxon>Eukaryota</taxon>
        <taxon>Viridiplantae</taxon>
        <taxon>Streptophyta</taxon>
        <taxon>Embryophyta</taxon>
        <taxon>Tracheophyta</taxon>
        <taxon>Spermatophyta</taxon>
        <taxon>Magnoliopsida</taxon>
        <taxon>Liliopsida</taxon>
        <taxon>Poales</taxon>
        <taxon>Poaceae</taxon>
        <taxon>PACMAD clade</taxon>
        <taxon>Panicoideae</taxon>
        <taxon>Panicodae</taxon>
        <taxon>Paniceae</taxon>
        <taxon>Melinidinae</taxon>
        <taxon>Urochloa</taxon>
    </lineage>
</organism>
<dbReference type="EMBL" id="OZ075144">
    <property type="protein sequence ID" value="CAL5043688.1"/>
    <property type="molecule type" value="Genomic_DNA"/>
</dbReference>
<name>A0ABC9DT27_9POAL</name>
<gene>
    <name evidence="4" type="ORF">URODEC1_LOCUS87861</name>
</gene>
<evidence type="ECO:0000313" key="5">
    <source>
        <dbReference type="Proteomes" id="UP001497457"/>
    </source>
</evidence>
<proteinExistence type="predicted"/>
<feature type="transmembrane region" description="Helical" evidence="3">
    <location>
        <begin position="160"/>
        <end position="179"/>
    </location>
</feature>
<evidence type="ECO:0000256" key="1">
    <source>
        <dbReference type="SAM" id="Coils"/>
    </source>
</evidence>
<evidence type="ECO:0000256" key="2">
    <source>
        <dbReference type="SAM" id="MobiDB-lite"/>
    </source>
</evidence>
<keyword evidence="5" id="KW-1185">Reference proteome</keyword>
<dbReference type="AlphaFoldDB" id="A0ABC9DT27"/>
<protein>
    <recommendedName>
        <fullName evidence="6">Zinc finger GRF-type domain-containing protein</fullName>
    </recommendedName>
</protein>
<keyword evidence="1" id="KW-0175">Coiled coil</keyword>
<sequence length="180" mass="20182">MSHWSSSSVRNRGSPVSRAWQGSTVPRLGAGRPLEVVPPPEIDDVTGLPLVVCPHCRDLKLTAFTCRWTRNRGNRFFKCPRNEDWVANRCGIIMNQAQYENYLQGKNDAVSALMGDGAPPQLIEEIEQVQLEVSELKEELALVKLGMDEMKKTEPRKKTPCVVVFSVLFVVMCIAWAALK</sequence>
<reference evidence="4" key="1">
    <citation type="submission" date="2024-10" db="EMBL/GenBank/DDBJ databases">
        <authorList>
            <person name="Ryan C."/>
        </authorList>
    </citation>
    <scope>NUCLEOTIDE SEQUENCE [LARGE SCALE GENOMIC DNA]</scope>
</reference>
<keyword evidence="3" id="KW-0472">Membrane</keyword>
<keyword evidence="3" id="KW-0812">Transmembrane</keyword>
<accession>A0ABC9DT27</accession>
<keyword evidence="3" id="KW-1133">Transmembrane helix</keyword>
<evidence type="ECO:0000256" key="3">
    <source>
        <dbReference type="SAM" id="Phobius"/>
    </source>
</evidence>
<feature type="compositionally biased region" description="Polar residues" evidence="2">
    <location>
        <begin position="1"/>
        <end position="11"/>
    </location>
</feature>
<evidence type="ECO:0008006" key="6">
    <source>
        <dbReference type="Google" id="ProtNLM"/>
    </source>
</evidence>